<dbReference type="KEGG" id="mng:MNEG_14529"/>
<reference evidence="2 3" key="1">
    <citation type="journal article" date="2013" name="BMC Genomics">
        <title>Reconstruction of the lipid metabolism for the microalga Monoraphidium neglectum from its genome sequence reveals characteristics suitable for biofuel production.</title>
        <authorList>
            <person name="Bogen C."/>
            <person name="Al-Dilaimi A."/>
            <person name="Albersmeier A."/>
            <person name="Wichmann J."/>
            <person name="Grundmann M."/>
            <person name="Rupp O."/>
            <person name="Lauersen K.J."/>
            <person name="Blifernez-Klassen O."/>
            <person name="Kalinowski J."/>
            <person name="Goesmann A."/>
            <person name="Mussgnug J.H."/>
            <person name="Kruse O."/>
        </authorList>
    </citation>
    <scope>NUCLEOTIDE SEQUENCE [LARGE SCALE GENOMIC DNA]</scope>
    <source>
        <strain evidence="2 3">SAG 48.87</strain>
    </source>
</reference>
<dbReference type="PANTHER" id="PTHR46757:SF2">
    <property type="entry name" value="OS05G0346100 PROTEIN"/>
    <property type="match status" value="1"/>
</dbReference>
<dbReference type="InterPro" id="IPR027267">
    <property type="entry name" value="AH/BAR_dom_sf"/>
</dbReference>
<dbReference type="GeneID" id="25732100"/>
<dbReference type="OrthoDB" id="271164at2759"/>
<protein>
    <submittedName>
        <fullName evidence="2">Subunit of retromer complex</fullName>
    </submittedName>
</protein>
<dbReference type="PANTHER" id="PTHR46757">
    <property type="entry name" value="SORTING NEXIN-RELATED"/>
    <property type="match status" value="1"/>
</dbReference>
<gene>
    <name evidence="2" type="ORF">MNEG_14529</name>
</gene>
<keyword evidence="1" id="KW-0175">Coiled coil</keyword>
<dbReference type="AlphaFoldDB" id="A0A0D2LNQ6"/>
<evidence type="ECO:0000256" key="1">
    <source>
        <dbReference type="SAM" id="Coils"/>
    </source>
</evidence>
<organism evidence="2 3">
    <name type="scientific">Monoraphidium neglectum</name>
    <dbReference type="NCBI Taxonomy" id="145388"/>
    <lineage>
        <taxon>Eukaryota</taxon>
        <taxon>Viridiplantae</taxon>
        <taxon>Chlorophyta</taxon>
        <taxon>core chlorophytes</taxon>
        <taxon>Chlorophyceae</taxon>
        <taxon>CS clade</taxon>
        <taxon>Sphaeropleales</taxon>
        <taxon>Selenastraceae</taxon>
        <taxon>Monoraphidium</taxon>
    </lineage>
</organism>
<sequence length="309" mass="33082">MERYLNRLAAHAAVARSEALRVWLESDGTLGSAPAWLALRPKTPTPVQATVRLVKTVAGLQRAAPTPAEAAAPPGASRDLYRLMHERVAAMRGVMGRAEVRPEETRLRDQGALVEDLGESLRAAVTKADAWAKAASDLAAVWGDLASALEGLSKFEATYGSPLRDHAAAVPNAARALQQRERQLLTSLTLKQDLEAVRARVQQVQLSPGTQGRKLEDLRQQAEALEASQAAAAAEYERLAERNTAELAALKAARGAELAAAVVRAARASHLFLIVWGRGGRRRRRLGYGCSGIRVSVLQEVDAATAASL</sequence>
<evidence type="ECO:0000313" key="2">
    <source>
        <dbReference type="EMBL" id="KIY93434.1"/>
    </source>
</evidence>
<dbReference type="EMBL" id="KK104776">
    <property type="protein sequence ID" value="KIY93434.1"/>
    <property type="molecule type" value="Genomic_DNA"/>
</dbReference>
<feature type="coiled-coil region" evidence="1">
    <location>
        <begin position="215"/>
        <end position="253"/>
    </location>
</feature>
<accession>A0A0D2LNQ6</accession>
<dbReference type="Proteomes" id="UP000054498">
    <property type="component" value="Unassembled WGS sequence"/>
</dbReference>
<dbReference type="RefSeq" id="XP_013892454.1">
    <property type="nucleotide sequence ID" value="XM_014037000.1"/>
</dbReference>
<proteinExistence type="predicted"/>
<keyword evidence="3" id="KW-1185">Reference proteome</keyword>
<dbReference type="Gene3D" id="1.20.1270.60">
    <property type="entry name" value="Arfaptin homology (AH) domain/BAR domain"/>
    <property type="match status" value="1"/>
</dbReference>
<dbReference type="InterPro" id="IPR044279">
    <property type="entry name" value="SNX2A/B"/>
</dbReference>
<dbReference type="STRING" id="145388.A0A0D2LNQ6"/>
<name>A0A0D2LNQ6_9CHLO</name>
<evidence type="ECO:0000313" key="3">
    <source>
        <dbReference type="Proteomes" id="UP000054498"/>
    </source>
</evidence>